<reference evidence="3" key="1">
    <citation type="journal article" date="2019" name="Int. J. Syst. Evol. Microbiol.">
        <title>The Global Catalogue of Microorganisms (GCM) 10K type strain sequencing project: providing services to taxonomists for standard genome sequencing and annotation.</title>
        <authorList>
            <consortium name="The Broad Institute Genomics Platform"/>
            <consortium name="The Broad Institute Genome Sequencing Center for Infectious Disease"/>
            <person name="Wu L."/>
            <person name="Ma J."/>
        </authorList>
    </citation>
    <scope>NUCLEOTIDE SEQUENCE [LARGE SCALE GENOMIC DNA]</scope>
    <source>
        <strain evidence="3">CCUG 49679</strain>
    </source>
</reference>
<dbReference type="EMBL" id="JBHSEO010000005">
    <property type="protein sequence ID" value="MFC4414899.1"/>
    <property type="molecule type" value="Genomic_DNA"/>
</dbReference>
<organism evidence="2 3">
    <name type="scientific">Chromohalobacter beijerinckii</name>
    <dbReference type="NCBI Taxonomy" id="86179"/>
    <lineage>
        <taxon>Bacteria</taxon>
        <taxon>Pseudomonadati</taxon>
        <taxon>Pseudomonadota</taxon>
        <taxon>Gammaproteobacteria</taxon>
        <taxon>Oceanospirillales</taxon>
        <taxon>Halomonadaceae</taxon>
        <taxon>Chromohalobacter</taxon>
    </lineage>
</organism>
<feature type="transmembrane region" description="Helical" evidence="1">
    <location>
        <begin position="25"/>
        <end position="44"/>
    </location>
</feature>
<dbReference type="InterPro" id="IPR018643">
    <property type="entry name" value="DUF2069_membrane"/>
</dbReference>
<dbReference type="Pfam" id="PF09842">
    <property type="entry name" value="DUF2069"/>
    <property type="match status" value="1"/>
</dbReference>
<keyword evidence="1" id="KW-0812">Transmembrane</keyword>
<evidence type="ECO:0000256" key="1">
    <source>
        <dbReference type="SAM" id="Phobius"/>
    </source>
</evidence>
<name>A0ABV8X7Y7_9GAMM</name>
<feature type="transmembrane region" description="Helical" evidence="1">
    <location>
        <begin position="77"/>
        <end position="95"/>
    </location>
</feature>
<keyword evidence="1" id="KW-0472">Membrane</keyword>
<keyword evidence="1" id="KW-1133">Transmembrane helix</keyword>
<dbReference type="RefSeq" id="WP_246941767.1">
    <property type="nucleotide sequence ID" value="NZ_JAKGAK010000012.1"/>
</dbReference>
<feature type="transmembrane region" description="Helical" evidence="1">
    <location>
        <begin position="101"/>
        <end position="122"/>
    </location>
</feature>
<proteinExistence type="predicted"/>
<keyword evidence="3" id="KW-1185">Reference proteome</keyword>
<sequence>MMRQQLDQLATRHGLAYVTTQARRGVWGGLAALAILQLLGGWQLHASGQIGLMPIAVRLLPLVLFLPPIITRRPRGHVMLAFVSLLYILQGLMIAQLPGRLVWGTLETLAALVLFVSAAAYARWRRQQLTG</sequence>
<protein>
    <submittedName>
        <fullName evidence="2">DUF2069 domain-containing protein</fullName>
    </submittedName>
</protein>
<gene>
    <name evidence="2" type="ORF">ACFO0E_00500</name>
</gene>
<feature type="transmembrane region" description="Helical" evidence="1">
    <location>
        <begin position="50"/>
        <end position="70"/>
    </location>
</feature>
<evidence type="ECO:0000313" key="2">
    <source>
        <dbReference type="EMBL" id="MFC4414899.1"/>
    </source>
</evidence>
<evidence type="ECO:0000313" key="3">
    <source>
        <dbReference type="Proteomes" id="UP001596015"/>
    </source>
</evidence>
<comment type="caution">
    <text evidence="2">The sequence shown here is derived from an EMBL/GenBank/DDBJ whole genome shotgun (WGS) entry which is preliminary data.</text>
</comment>
<accession>A0ABV8X7Y7</accession>
<dbReference type="Proteomes" id="UP001596015">
    <property type="component" value="Unassembled WGS sequence"/>
</dbReference>